<dbReference type="Proteomes" id="UP001054889">
    <property type="component" value="Unassembled WGS sequence"/>
</dbReference>
<feature type="domain" description="Plastocyanin-like" evidence="3">
    <location>
        <begin position="254"/>
        <end position="340"/>
    </location>
</feature>
<sequence length="343" mass="37130">MPRQQRTRRHPPRSAAVPYGRKGQRTTSSSSDRCCQINVSLPDDALAAIFARLPGPADVARAVDARHLHVGRAALIRSPPSLLPGRFLPQLAVGVIHLDKYGPTARTRSAPGSPQPRFLATASSGTRLLITGSNGQKVNIGSLFGGAGAVIYYSRPVASRKLPAAETTAFFSRSEAPSNGDGGGDTLARFEGQFYDPLIALTHTLPDSFVLTIKKKHAVMMVPSRRQLLATVLWSFVLLAAAEGKVHHHTWDIAYRYKSPDCFEKIVVTINGEFPGPTIRATQGDTVVVTVNNHLETENTGIHWHGIRQIGSPWADGTVGVTQCPILPGETFTYRFVVDRVSS</sequence>
<gene>
    <name evidence="4" type="primary">gb27160</name>
    <name evidence="4" type="ORF">PR202_gb27160</name>
</gene>
<comment type="caution">
    <text evidence="4">The sequence shown here is derived from an EMBL/GenBank/DDBJ whole genome shotgun (WGS) entry which is preliminary data.</text>
</comment>
<dbReference type="EMBL" id="BQKI01000095">
    <property type="protein sequence ID" value="GJN38146.1"/>
    <property type="molecule type" value="Genomic_DNA"/>
</dbReference>
<name>A0AAV5FV58_ELECO</name>
<dbReference type="GO" id="GO:0005507">
    <property type="term" value="F:copper ion binding"/>
    <property type="evidence" value="ECO:0007669"/>
    <property type="project" value="InterPro"/>
</dbReference>
<comment type="similarity">
    <text evidence="1">Belongs to the multicopper oxidase family.</text>
</comment>
<feature type="region of interest" description="Disordered" evidence="2">
    <location>
        <begin position="1"/>
        <end position="32"/>
    </location>
</feature>
<feature type="compositionally biased region" description="Basic residues" evidence="2">
    <location>
        <begin position="1"/>
        <end position="12"/>
    </location>
</feature>
<dbReference type="InterPro" id="IPR008972">
    <property type="entry name" value="Cupredoxin"/>
</dbReference>
<dbReference type="PANTHER" id="PTHR11709:SF91">
    <property type="entry name" value="L-ASCORBATE OXIDASE"/>
    <property type="match status" value="1"/>
</dbReference>
<reference evidence="4" key="2">
    <citation type="submission" date="2021-12" db="EMBL/GenBank/DDBJ databases">
        <title>Resequencing data analysis of finger millet.</title>
        <authorList>
            <person name="Hatakeyama M."/>
            <person name="Aluri S."/>
            <person name="Balachadran M.T."/>
            <person name="Sivarajan S.R."/>
            <person name="Poveda L."/>
            <person name="Shimizu-Inatsugi R."/>
            <person name="Schlapbach R."/>
            <person name="Sreeman S.M."/>
            <person name="Shimizu K.K."/>
        </authorList>
    </citation>
    <scope>NUCLEOTIDE SEQUENCE</scope>
</reference>
<dbReference type="Pfam" id="PF07732">
    <property type="entry name" value="Cu-oxidase_3"/>
    <property type="match status" value="1"/>
</dbReference>
<evidence type="ECO:0000256" key="1">
    <source>
        <dbReference type="ARBA" id="ARBA00010609"/>
    </source>
</evidence>
<dbReference type="SUPFAM" id="SSF49503">
    <property type="entry name" value="Cupredoxins"/>
    <property type="match status" value="1"/>
</dbReference>
<accession>A0AAV5FV58</accession>
<protein>
    <recommendedName>
        <fullName evidence="3">Plastocyanin-like domain-containing protein</fullName>
    </recommendedName>
</protein>
<evidence type="ECO:0000256" key="2">
    <source>
        <dbReference type="SAM" id="MobiDB-lite"/>
    </source>
</evidence>
<reference evidence="4" key="1">
    <citation type="journal article" date="2018" name="DNA Res.">
        <title>Multiple hybrid de novo genome assembly of finger millet, an orphan allotetraploid crop.</title>
        <authorList>
            <person name="Hatakeyama M."/>
            <person name="Aluri S."/>
            <person name="Balachadran M.T."/>
            <person name="Sivarajan S.R."/>
            <person name="Patrignani A."/>
            <person name="Gruter S."/>
            <person name="Poveda L."/>
            <person name="Shimizu-Inatsugi R."/>
            <person name="Baeten J."/>
            <person name="Francoijs K.J."/>
            <person name="Nataraja K.N."/>
            <person name="Reddy Y.A.N."/>
            <person name="Phadnis S."/>
            <person name="Ravikumar R.L."/>
            <person name="Schlapbach R."/>
            <person name="Sreeman S.M."/>
            <person name="Shimizu K.K."/>
        </authorList>
    </citation>
    <scope>NUCLEOTIDE SEQUENCE</scope>
</reference>
<proteinExistence type="inferred from homology"/>
<dbReference type="InterPro" id="IPR045087">
    <property type="entry name" value="Cu-oxidase_fam"/>
</dbReference>
<dbReference type="InterPro" id="IPR011707">
    <property type="entry name" value="Cu-oxidase-like_N"/>
</dbReference>
<dbReference type="GO" id="GO:0016491">
    <property type="term" value="F:oxidoreductase activity"/>
    <property type="evidence" value="ECO:0007669"/>
    <property type="project" value="TreeGrafter"/>
</dbReference>
<dbReference type="Gene3D" id="2.60.40.420">
    <property type="entry name" value="Cupredoxins - blue copper proteins"/>
    <property type="match status" value="1"/>
</dbReference>
<dbReference type="AlphaFoldDB" id="A0AAV5FV58"/>
<evidence type="ECO:0000259" key="3">
    <source>
        <dbReference type="Pfam" id="PF07732"/>
    </source>
</evidence>
<keyword evidence="5" id="KW-1185">Reference proteome</keyword>
<organism evidence="4 5">
    <name type="scientific">Eleusine coracana subsp. coracana</name>
    <dbReference type="NCBI Taxonomy" id="191504"/>
    <lineage>
        <taxon>Eukaryota</taxon>
        <taxon>Viridiplantae</taxon>
        <taxon>Streptophyta</taxon>
        <taxon>Embryophyta</taxon>
        <taxon>Tracheophyta</taxon>
        <taxon>Spermatophyta</taxon>
        <taxon>Magnoliopsida</taxon>
        <taxon>Liliopsida</taxon>
        <taxon>Poales</taxon>
        <taxon>Poaceae</taxon>
        <taxon>PACMAD clade</taxon>
        <taxon>Chloridoideae</taxon>
        <taxon>Cynodonteae</taxon>
        <taxon>Eleusininae</taxon>
        <taxon>Eleusine</taxon>
    </lineage>
</organism>
<dbReference type="PANTHER" id="PTHR11709">
    <property type="entry name" value="MULTI-COPPER OXIDASE"/>
    <property type="match status" value="1"/>
</dbReference>
<evidence type="ECO:0000313" key="5">
    <source>
        <dbReference type="Proteomes" id="UP001054889"/>
    </source>
</evidence>
<evidence type="ECO:0000313" key="4">
    <source>
        <dbReference type="EMBL" id="GJN38146.1"/>
    </source>
</evidence>